<feature type="compositionally biased region" description="Low complexity" evidence="1">
    <location>
        <begin position="35"/>
        <end position="44"/>
    </location>
</feature>
<evidence type="ECO:0000313" key="2">
    <source>
        <dbReference type="EMBL" id="CUG19100.1"/>
    </source>
</evidence>
<sequence>MGSACCCEAPTVVYPRQKSLRGGGGIKRPSSFRKSSTTTSTTTTQQRNESTNIKEIPIDGDTTSVAAVMMPSVPFQRRAEEAERPHTLRRPPHLDAAIINSDPQHNNVLSPAREASSPVEIPRSTVMPRTTLAPDNTNINSWQAEGNKDDPSTPHFEPMQLLGGQQSVESALRTLHAVGSGISSDDATPIFTALPASFFRRASVATPQRSTSSAENPLGALTSSSGRILRLERMGSGGTYE</sequence>
<feature type="region of interest" description="Disordered" evidence="1">
    <location>
        <begin position="127"/>
        <end position="152"/>
    </location>
</feature>
<dbReference type="Proteomes" id="UP000051952">
    <property type="component" value="Unassembled WGS sequence"/>
</dbReference>
<evidence type="ECO:0000313" key="3">
    <source>
        <dbReference type="Proteomes" id="UP000051952"/>
    </source>
</evidence>
<dbReference type="AlphaFoldDB" id="A0A0S4IZ27"/>
<accession>A0A0S4IZ27</accession>
<gene>
    <name evidence="2" type="ORF">BSAL_75565</name>
</gene>
<dbReference type="VEuPathDB" id="TriTrypDB:BSAL_75565"/>
<organism evidence="2 3">
    <name type="scientific">Bodo saltans</name>
    <name type="common">Flagellated protozoan</name>
    <dbReference type="NCBI Taxonomy" id="75058"/>
    <lineage>
        <taxon>Eukaryota</taxon>
        <taxon>Discoba</taxon>
        <taxon>Euglenozoa</taxon>
        <taxon>Kinetoplastea</taxon>
        <taxon>Metakinetoplastina</taxon>
        <taxon>Eubodonida</taxon>
        <taxon>Bodonidae</taxon>
        <taxon>Bodo</taxon>
    </lineage>
</organism>
<evidence type="ECO:0000256" key="1">
    <source>
        <dbReference type="SAM" id="MobiDB-lite"/>
    </source>
</evidence>
<reference evidence="3" key="1">
    <citation type="submission" date="2015-09" db="EMBL/GenBank/DDBJ databases">
        <authorList>
            <consortium name="Pathogen Informatics"/>
        </authorList>
    </citation>
    <scope>NUCLEOTIDE SEQUENCE [LARGE SCALE GENOMIC DNA]</scope>
    <source>
        <strain evidence="3">Lake Konstanz</strain>
    </source>
</reference>
<keyword evidence="3" id="KW-1185">Reference proteome</keyword>
<dbReference type="EMBL" id="CYKH01000693">
    <property type="protein sequence ID" value="CUG19100.1"/>
    <property type="molecule type" value="Genomic_DNA"/>
</dbReference>
<feature type="region of interest" description="Disordered" evidence="1">
    <location>
        <begin position="16"/>
        <end position="52"/>
    </location>
</feature>
<feature type="compositionally biased region" description="Polar residues" evidence="1">
    <location>
        <begin position="205"/>
        <end position="226"/>
    </location>
</feature>
<proteinExistence type="predicted"/>
<feature type="compositionally biased region" description="Polar residues" evidence="1">
    <location>
        <begin position="133"/>
        <end position="144"/>
    </location>
</feature>
<name>A0A0S4IZ27_BODSA</name>
<protein>
    <submittedName>
        <fullName evidence="2">Uncharacterized protein</fullName>
    </submittedName>
</protein>
<feature type="region of interest" description="Disordered" evidence="1">
    <location>
        <begin position="204"/>
        <end position="241"/>
    </location>
</feature>